<reference evidence="2" key="2">
    <citation type="submission" date="2020-11" db="EMBL/GenBank/DDBJ databases">
        <authorList>
            <person name="McCartney M.A."/>
            <person name="Auch B."/>
            <person name="Kono T."/>
            <person name="Mallez S."/>
            <person name="Becker A."/>
            <person name="Gohl D.M."/>
            <person name="Silverstein K.A.T."/>
            <person name="Koren S."/>
            <person name="Bechman K.B."/>
            <person name="Herman A."/>
            <person name="Abrahante J.E."/>
            <person name="Garbe J."/>
        </authorList>
    </citation>
    <scope>NUCLEOTIDE SEQUENCE</scope>
    <source>
        <strain evidence="2">Duluth1</strain>
        <tissue evidence="2">Whole animal</tissue>
    </source>
</reference>
<gene>
    <name evidence="2" type="ORF">DPMN_148860</name>
</gene>
<reference evidence="2" key="1">
    <citation type="journal article" date="2019" name="bioRxiv">
        <title>The Genome of the Zebra Mussel, Dreissena polymorpha: A Resource for Invasive Species Research.</title>
        <authorList>
            <person name="McCartney M.A."/>
            <person name="Auch B."/>
            <person name="Kono T."/>
            <person name="Mallez S."/>
            <person name="Zhang Y."/>
            <person name="Obille A."/>
            <person name="Becker A."/>
            <person name="Abrahante J.E."/>
            <person name="Garbe J."/>
            <person name="Badalamenti J.P."/>
            <person name="Herman A."/>
            <person name="Mangelson H."/>
            <person name="Liachko I."/>
            <person name="Sullivan S."/>
            <person name="Sone E.D."/>
            <person name="Koren S."/>
            <person name="Silverstein K.A.T."/>
            <person name="Beckman K.B."/>
            <person name="Gohl D.M."/>
        </authorList>
    </citation>
    <scope>NUCLEOTIDE SEQUENCE</scope>
    <source>
        <strain evidence="2">Duluth1</strain>
        <tissue evidence="2">Whole animal</tissue>
    </source>
</reference>
<evidence type="ECO:0000313" key="2">
    <source>
        <dbReference type="EMBL" id="KAH3795310.1"/>
    </source>
</evidence>
<organism evidence="2 3">
    <name type="scientific">Dreissena polymorpha</name>
    <name type="common">Zebra mussel</name>
    <name type="synonym">Mytilus polymorpha</name>
    <dbReference type="NCBI Taxonomy" id="45954"/>
    <lineage>
        <taxon>Eukaryota</taxon>
        <taxon>Metazoa</taxon>
        <taxon>Spiralia</taxon>
        <taxon>Lophotrochozoa</taxon>
        <taxon>Mollusca</taxon>
        <taxon>Bivalvia</taxon>
        <taxon>Autobranchia</taxon>
        <taxon>Heteroconchia</taxon>
        <taxon>Euheterodonta</taxon>
        <taxon>Imparidentia</taxon>
        <taxon>Neoheterodontei</taxon>
        <taxon>Myida</taxon>
        <taxon>Dreissenoidea</taxon>
        <taxon>Dreissenidae</taxon>
        <taxon>Dreissena</taxon>
    </lineage>
</organism>
<evidence type="ECO:0000313" key="3">
    <source>
        <dbReference type="Proteomes" id="UP000828390"/>
    </source>
</evidence>
<evidence type="ECO:0000256" key="1">
    <source>
        <dbReference type="SAM" id="MobiDB-lite"/>
    </source>
</evidence>
<dbReference type="EMBL" id="JAIWYP010000007">
    <property type="protein sequence ID" value="KAH3795310.1"/>
    <property type="molecule type" value="Genomic_DNA"/>
</dbReference>
<dbReference type="Proteomes" id="UP000828390">
    <property type="component" value="Unassembled WGS sequence"/>
</dbReference>
<comment type="caution">
    <text evidence="2">The sequence shown here is derived from an EMBL/GenBank/DDBJ whole genome shotgun (WGS) entry which is preliminary data.</text>
</comment>
<accession>A0A9D4FAP2</accession>
<dbReference type="AlphaFoldDB" id="A0A9D4FAP2"/>
<sequence>MHAQLKNGGEWITSQPSRQMDQEVTAVNECMRTCGDRFGGKFESIEPSSS</sequence>
<keyword evidence="3" id="KW-1185">Reference proteome</keyword>
<feature type="region of interest" description="Disordered" evidence="1">
    <location>
        <begin position="1"/>
        <end position="20"/>
    </location>
</feature>
<proteinExistence type="predicted"/>
<name>A0A9D4FAP2_DREPO</name>
<protein>
    <submittedName>
        <fullName evidence="2">Uncharacterized protein</fullName>
    </submittedName>
</protein>